<dbReference type="GO" id="GO:0006355">
    <property type="term" value="P:regulation of DNA-templated transcription"/>
    <property type="evidence" value="ECO:0007669"/>
    <property type="project" value="InterPro"/>
</dbReference>
<evidence type="ECO:0000256" key="4">
    <source>
        <dbReference type="ARBA" id="ARBA00023125"/>
    </source>
</evidence>
<evidence type="ECO:0000313" key="8">
    <source>
        <dbReference type="EMBL" id="MBB4071443.1"/>
    </source>
</evidence>
<dbReference type="AlphaFoldDB" id="A0A840DI96"/>
<reference evidence="8" key="1">
    <citation type="submission" date="2020-08" db="EMBL/GenBank/DDBJ databases">
        <title>Sequencing the genomes of 1000 actinobacteria strains.</title>
        <authorList>
            <person name="Klenk H.-P."/>
        </authorList>
    </citation>
    <scope>NUCLEOTIDE SEQUENCE [LARGE SCALE GENOMIC DNA]</scope>
    <source>
        <strain evidence="8">DSM 27064</strain>
    </source>
</reference>
<dbReference type="InterPro" id="IPR001867">
    <property type="entry name" value="OmpR/PhoB-type_DNA-bd"/>
</dbReference>
<evidence type="ECO:0000256" key="1">
    <source>
        <dbReference type="ARBA" id="ARBA00022553"/>
    </source>
</evidence>
<dbReference type="Gene3D" id="1.10.10.10">
    <property type="entry name" value="Winged helix-like DNA-binding domain superfamily/Winged helix DNA-binding domain"/>
    <property type="match status" value="1"/>
</dbReference>
<dbReference type="InterPro" id="IPR036388">
    <property type="entry name" value="WH-like_DNA-bd_sf"/>
</dbReference>
<dbReference type="RefSeq" id="WP_183304519.1">
    <property type="nucleotide sequence ID" value="NZ_JACIFD010000006.1"/>
</dbReference>
<dbReference type="PANTHER" id="PTHR48111">
    <property type="entry name" value="REGULATOR OF RPOS"/>
    <property type="match status" value="1"/>
</dbReference>
<evidence type="ECO:0000256" key="5">
    <source>
        <dbReference type="ARBA" id="ARBA00023163"/>
    </source>
</evidence>
<evidence type="ECO:0000313" key="9">
    <source>
        <dbReference type="Proteomes" id="UP000571183"/>
    </source>
</evidence>
<gene>
    <name evidence="8" type="ORF">F5897_000747</name>
</gene>
<keyword evidence="9" id="KW-1185">Reference proteome</keyword>
<dbReference type="InterPro" id="IPR016032">
    <property type="entry name" value="Sig_transdc_resp-reg_C-effctor"/>
</dbReference>
<dbReference type="PROSITE" id="PS51755">
    <property type="entry name" value="OMPR_PHOB"/>
    <property type="match status" value="1"/>
</dbReference>
<dbReference type="CDD" id="cd00383">
    <property type="entry name" value="trans_reg_C"/>
    <property type="match status" value="1"/>
</dbReference>
<evidence type="ECO:0000256" key="2">
    <source>
        <dbReference type="ARBA" id="ARBA00023012"/>
    </source>
</evidence>
<evidence type="ECO:0000256" key="6">
    <source>
        <dbReference type="PROSITE-ProRule" id="PRU01091"/>
    </source>
</evidence>
<dbReference type="GO" id="GO:0000156">
    <property type="term" value="F:phosphorelay response regulator activity"/>
    <property type="evidence" value="ECO:0007669"/>
    <property type="project" value="TreeGrafter"/>
</dbReference>
<dbReference type="Proteomes" id="UP000571183">
    <property type="component" value="Unassembled WGS sequence"/>
</dbReference>
<keyword evidence="4 6" id="KW-0238">DNA-binding</keyword>
<evidence type="ECO:0000256" key="3">
    <source>
        <dbReference type="ARBA" id="ARBA00023015"/>
    </source>
</evidence>
<dbReference type="InterPro" id="IPR039420">
    <property type="entry name" value="WalR-like"/>
</dbReference>
<keyword evidence="1" id="KW-0597">Phosphoprotein</keyword>
<protein>
    <submittedName>
        <fullName evidence="8">DNA-binding response OmpR family regulator</fullName>
    </submittedName>
</protein>
<dbReference type="EMBL" id="JACIFD010000006">
    <property type="protein sequence ID" value="MBB4071443.1"/>
    <property type="molecule type" value="Genomic_DNA"/>
</dbReference>
<sequence length="211" mass="22570">MSQAAVLNAPVLTASSAPQTLSGAVRGFALYVGVTEEQLAAAGTSLSEVIAGLKAKLSELTPESQSHATLAVAPAAVGGRDIDVTRLALGEPTARAKRSDLVKRVARGVTVDLSRSRVLLDDVAAPLTVREFELLQFFVEREGQTVTREDILAHFWQGCAAEAAPNARTIDVHIRRLRVKLGAYQDIIRTVRGSGYRFDSHPDVRLIGNCA</sequence>
<comment type="caution">
    <text evidence="8">The sequence shown here is derived from an EMBL/GenBank/DDBJ whole genome shotgun (WGS) entry which is preliminary data.</text>
</comment>
<evidence type="ECO:0000259" key="7">
    <source>
        <dbReference type="PROSITE" id="PS51755"/>
    </source>
</evidence>
<dbReference type="PANTHER" id="PTHR48111:SF1">
    <property type="entry name" value="TWO-COMPONENT RESPONSE REGULATOR ORR33"/>
    <property type="match status" value="1"/>
</dbReference>
<organism evidence="8 9">
    <name type="scientific">Canibacter oris</name>
    <dbReference type="NCBI Taxonomy" id="1365628"/>
    <lineage>
        <taxon>Bacteria</taxon>
        <taxon>Bacillati</taxon>
        <taxon>Actinomycetota</taxon>
        <taxon>Actinomycetes</taxon>
        <taxon>Micrococcales</taxon>
        <taxon>Microbacteriaceae</taxon>
        <taxon>Canibacter</taxon>
    </lineage>
</organism>
<name>A0A840DI96_9MICO</name>
<dbReference type="GO" id="GO:0032993">
    <property type="term" value="C:protein-DNA complex"/>
    <property type="evidence" value="ECO:0007669"/>
    <property type="project" value="TreeGrafter"/>
</dbReference>
<feature type="domain" description="OmpR/PhoB-type" evidence="7">
    <location>
        <begin position="100"/>
        <end position="200"/>
    </location>
</feature>
<dbReference type="GO" id="GO:0000976">
    <property type="term" value="F:transcription cis-regulatory region binding"/>
    <property type="evidence" value="ECO:0007669"/>
    <property type="project" value="TreeGrafter"/>
</dbReference>
<keyword evidence="2" id="KW-0902">Two-component regulatory system</keyword>
<feature type="DNA-binding region" description="OmpR/PhoB-type" evidence="6">
    <location>
        <begin position="100"/>
        <end position="200"/>
    </location>
</feature>
<dbReference type="Pfam" id="PF00486">
    <property type="entry name" value="Trans_reg_C"/>
    <property type="match status" value="1"/>
</dbReference>
<proteinExistence type="predicted"/>
<keyword evidence="5" id="KW-0804">Transcription</keyword>
<dbReference type="SUPFAM" id="SSF46894">
    <property type="entry name" value="C-terminal effector domain of the bipartite response regulators"/>
    <property type="match status" value="1"/>
</dbReference>
<dbReference type="SMART" id="SM00862">
    <property type="entry name" value="Trans_reg_C"/>
    <property type="match status" value="1"/>
</dbReference>
<keyword evidence="3" id="KW-0805">Transcription regulation</keyword>
<accession>A0A840DI96</accession>
<dbReference type="GO" id="GO:0005829">
    <property type="term" value="C:cytosol"/>
    <property type="evidence" value="ECO:0007669"/>
    <property type="project" value="TreeGrafter"/>
</dbReference>